<protein>
    <submittedName>
        <fullName evidence="3">Uncharacterized protein</fullName>
    </submittedName>
</protein>
<accession>A0A1D1VT27</accession>
<feature type="compositionally biased region" description="Polar residues" evidence="1">
    <location>
        <begin position="148"/>
        <end position="167"/>
    </location>
</feature>
<reference evidence="3 4" key="1">
    <citation type="journal article" date="2016" name="Nat. Commun.">
        <title>Extremotolerant tardigrade genome and improved radiotolerance of human cultured cells by tardigrade-unique protein.</title>
        <authorList>
            <person name="Hashimoto T."/>
            <person name="Horikawa D.D."/>
            <person name="Saito Y."/>
            <person name="Kuwahara H."/>
            <person name="Kozuka-Hata H."/>
            <person name="Shin-I T."/>
            <person name="Minakuchi Y."/>
            <person name="Ohishi K."/>
            <person name="Motoyama A."/>
            <person name="Aizu T."/>
            <person name="Enomoto A."/>
            <person name="Kondo K."/>
            <person name="Tanaka S."/>
            <person name="Hara Y."/>
            <person name="Koshikawa S."/>
            <person name="Sagara H."/>
            <person name="Miura T."/>
            <person name="Yokobori S."/>
            <person name="Miyagawa K."/>
            <person name="Suzuki Y."/>
            <person name="Kubo T."/>
            <person name="Oyama M."/>
            <person name="Kohara Y."/>
            <person name="Fujiyama A."/>
            <person name="Arakawa K."/>
            <person name="Katayama T."/>
            <person name="Toyoda A."/>
            <person name="Kunieda T."/>
        </authorList>
    </citation>
    <scope>NUCLEOTIDE SEQUENCE [LARGE SCALE GENOMIC DNA]</scope>
    <source>
        <strain evidence="3 4">YOKOZUNA-1</strain>
    </source>
</reference>
<feature type="region of interest" description="Disordered" evidence="1">
    <location>
        <begin position="148"/>
        <end position="218"/>
    </location>
</feature>
<keyword evidence="2" id="KW-0732">Signal</keyword>
<dbReference type="EMBL" id="BDGG01000011">
    <property type="protein sequence ID" value="GAV04680.1"/>
    <property type="molecule type" value="Genomic_DNA"/>
</dbReference>
<dbReference type="AlphaFoldDB" id="A0A1D1VT27"/>
<evidence type="ECO:0000256" key="1">
    <source>
        <dbReference type="SAM" id="MobiDB-lite"/>
    </source>
</evidence>
<evidence type="ECO:0000313" key="3">
    <source>
        <dbReference type="EMBL" id="GAV04680.1"/>
    </source>
</evidence>
<comment type="caution">
    <text evidence="3">The sequence shown here is derived from an EMBL/GenBank/DDBJ whole genome shotgun (WGS) entry which is preliminary data.</text>
</comment>
<feature type="chain" id="PRO_5008898806" evidence="2">
    <location>
        <begin position="23"/>
        <end position="241"/>
    </location>
</feature>
<keyword evidence="4" id="KW-1185">Reference proteome</keyword>
<gene>
    <name evidence="3" type="primary">RvY_14930-1</name>
    <name evidence="3" type="synonym">RvY_14930.1</name>
    <name evidence="3" type="ORF">RvY_14930</name>
</gene>
<evidence type="ECO:0000313" key="4">
    <source>
        <dbReference type="Proteomes" id="UP000186922"/>
    </source>
</evidence>
<organism evidence="3 4">
    <name type="scientific">Ramazzottius varieornatus</name>
    <name type="common">Water bear</name>
    <name type="synonym">Tardigrade</name>
    <dbReference type="NCBI Taxonomy" id="947166"/>
    <lineage>
        <taxon>Eukaryota</taxon>
        <taxon>Metazoa</taxon>
        <taxon>Ecdysozoa</taxon>
        <taxon>Tardigrada</taxon>
        <taxon>Eutardigrada</taxon>
        <taxon>Parachela</taxon>
        <taxon>Hypsibioidea</taxon>
        <taxon>Ramazzottiidae</taxon>
        <taxon>Ramazzottius</taxon>
    </lineage>
</organism>
<dbReference type="Proteomes" id="UP000186922">
    <property type="component" value="Unassembled WGS sequence"/>
</dbReference>
<sequence length="241" mass="25889">MAVEIFQTVAIVLGVLVAYSECNSPTSYFPSELSNLGSKMSTDEVRSFIHAASFIQNSNVMAIEQKIPSLNVMTAIRNFQASKIGDYYKVLLRMWTKFGKDDRIANKEEIFKNIDSLKIPENFKSGFKAMFDHVDGLQKVILNAGANNHTAESSSAPTTAQGSTHVHTSAAPAAVSHQDSPAIKTSPTAEQATTRATSQEATTAPPPTNEPGNSPADLQAAIANIGHKNDQQAVVTPRVSI</sequence>
<name>A0A1D1VT27_RAMVA</name>
<proteinExistence type="predicted"/>
<evidence type="ECO:0000256" key="2">
    <source>
        <dbReference type="SAM" id="SignalP"/>
    </source>
</evidence>
<feature type="signal peptide" evidence="2">
    <location>
        <begin position="1"/>
        <end position="22"/>
    </location>
</feature>
<dbReference type="OrthoDB" id="10063315at2759"/>
<feature type="compositionally biased region" description="Polar residues" evidence="1">
    <location>
        <begin position="177"/>
        <end position="200"/>
    </location>
</feature>